<dbReference type="EMBL" id="JTDE01007791">
    <property type="protein sequence ID" value="KAF7237390.1"/>
    <property type="molecule type" value="Genomic_DNA"/>
</dbReference>
<dbReference type="Pfam" id="PF00076">
    <property type="entry name" value="RRM_1"/>
    <property type="match status" value="1"/>
</dbReference>
<gene>
    <name evidence="5" type="ORF">EG68_09370</name>
</gene>
<keyword evidence="1" id="KW-0677">Repeat</keyword>
<evidence type="ECO:0000256" key="3">
    <source>
        <dbReference type="PROSITE-ProRule" id="PRU00176"/>
    </source>
</evidence>
<dbReference type="OrthoDB" id="431068at2759"/>
<dbReference type="PANTHER" id="PTHR13976">
    <property type="entry name" value="HETEROGENEOUS NUCLEAR RIBONUCLEOPROTEIN-RELATED"/>
    <property type="match status" value="1"/>
</dbReference>
<dbReference type="InterPro" id="IPR050666">
    <property type="entry name" value="ESRP"/>
</dbReference>
<evidence type="ECO:0000313" key="6">
    <source>
        <dbReference type="Proteomes" id="UP000822476"/>
    </source>
</evidence>
<keyword evidence="6" id="KW-1185">Reference proteome</keyword>
<dbReference type="SMART" id="SM00360">
    <property type="entry name" value="RRM"/>
    <property type="match status" value="2"/>
</dbReference>
<evidence type="ECO:0000259" key="4">
    <source>
        <dbReference type="PROSITE" id="PS50102"/>
    </source>
</evidence>
<evidence type="ECO:0000256" key="2">
    <source>
        <dbReference type="ARBA" id="ARBA00022884"/>
    </source>
</evidence>
<reference evidence="5" key="1">
    <citation type="submission" date="2019-07" db="EMBL/GenBank/DDBJ databases">
        <title>Annotation for the trematode Paragonimus miyazaki's.</title>
        <authorList>
            <person name="Choi Y.-J."/>
        </authorList>
    </citation>
    <scope>NUCLEOTIDE SEQUENCE</scope>
    <source>
        <strain evidence="5">Japan</strain>
    </source>
</reference>
<dbReference type="GO" id="GO:0003723">
    <property type="term" value="F:RNA binding"/>
    <property type="evidence" value="ECO:0007669"/>
    <property type="project" value="UniProtKB-UniRule"/>
</dbReference>
<feature type="domain" description="RRM" evidence="4">
    <location>
        <begin position="100"/>
        <end position="177"/>
    </location>
</feature>
<evidence type="ECO:0000313" key="5">
    <source>
        <dbReference type="EMBL" id="KAF7237390.1"/>
    </source>
</evidence>
<dbReference type="InterPro" id="IPR000504">
    <property type="entry name" value="RRM_dom"/>
</dbReference>
<dbReference type="Gene3D" id="3.30.70.330">
    <property type="match status" value="3"/>
</dbReference>
<organism evidence="5 6">
    <name type="scientific">Paragonimus skrjabini miyazakii</name>
    <dbReference type="NCBI Taxonomy" id="59628"/>
    <lineage>
        <taxon>Eukaryota</taxon>
        <taxon>Metazoa</taxon>
        <taxon>Spiralia</taxon>
        <taxon>Lophotrochozoa</taxon>
        <taxon>Platyhelminthes</taxon>
        <taxon>Trematoda</taxon>
        <taxon>Digenea</taxon>
        <taxon>Plagiorchiida</taxon>
        <taxon>Troglotremata</taxon>
        <taxon>Troglotrematidae</taxon>
        <taxon>Paragonimus</taxon>
    </lineage>
</organism>
<accession>A0A8S9YEL5</accession>
<proteinExistence type="predicted"/>
<comment type="caution">
    <text evidence="5">The sequence shown here is derived from an EMBL/GenBank/DDBJ whole genome shotgun (WGS) entry which is preliminary data.</text>
</comment>
<evidence type="ECO:0000256" key="1">
    <source>
        <dbReference type="ARBA" id="ARBA00022737"/>
    </source>
</evidence>
<protein>
    <recommendedName>
        <fullName evidence="4">RRM domain-containing protein</fullName>
    </recommendedName>
</protein>
<dbReference type="InterPro" id="IPR035979">
    <property type="entry name" value="RBD_domain_sf"/>
</dbReference>
<dbReference type="Proteomes" id="UP000822476">
    <property type="component" value="Unassembled WGS sequence"/>
</dbReference>
<name>A0A8S9YEL5_9TREM</name>
<dbReference type="CDD" id="cd12254">
    <property type="entry name" value="RRM_hnRNPH_ESRPs_RBM12_like"/>
    <property type="match status" value="1"/>
</dbReference>
<dbReference type="AlphaFoldDB" id="A0A8S9YEL5"/>
<dbReference type="PROSITE" id="PS50102">
    <property type="entry name" value="RRM"/>
    <property type="match status" value="1"/>
</dbReference>
<sequence length="403" mass="45255">MSEKHSAKNLILKLRGLPFSIKEAELASFLHDVHLREITLLFKPDGQLSGEAFVIVDSEQDLLAALAHNGGIIGRRFIEVQVSSKEQMDWCVSKSQKPDGTLRLVGLPYDVDKSQLTAFFEGFAIVSDGIGLLKDQYGRPTGEAFVQFISPEVAKLAATKHKQRIGGRYIEIYHSSVKAAIQAIERQMYINLGIDPNESKKPGTTWFNPYWKLQQTQRVTSTIAAPLHPLVNHADGYKHWEYASPCSNQEMLGRRPLVSAILEAAGISYSPYSVVPQQNWLNQHNSLPSVIALSGGSPQVLMMANQANSSECHIRMRGLPYSATVEDVVDFFRPIQPLKICLQLRRDGKPRHPRSNEIPEQTYGMQICRAVFQRKNRFLTATTKTAEMLNNVLFVLPTPRRFT</sequence>
<keyword evidence="2 3" id="KW-0694">RNA-binding</keyword>
<dbReference type="InterPro" id="IPR012677">
    <property type="entry name" value="Nucleotide-bd_a/b_plait_sf"/>
</dbReference>
<dbReference type="SUPFAM" id="SSF54928">
    <property type="entry name" value="RNA-binding domain, RBD"/>
    <property type="match status" value="3"/>
</dbReference>